<name>A0A316E3W7_9FLAO</name>
<dbReference type="EMBL" id="QGGQ01000003">
    <property type="protein sequence ID" value="PWK24069.1"/>
    <property type="molecule type" value="Genomic_DNA"/>
</dbReference>
<evidence type="ECO:0000313" key="3">
    <source>
        <dbReference type="Proteomes" id="UP000245667"/>
    </source>
</evidence>
<sequence length="175" mass="20860">MEFIDHYLKSVRFEFHKYKQMGDKTFFQLTNDEILWKYNDDDNSVSQIVKHISGNLLSRWTNIFTEDGEKPWRDRDQEFEDPFTSKEAMIASWENAWQCLFNTLGTINATNFHEQIKIRNEEHSLIEAINRQMTHYAAHVGQIVYLGKMIKGQEWISLSIPKGQSETYNKEKFNR</sequence>
<dbReference type="Proteomes" id="UP000245667">
    <property type="component" value="Unassembled WGS sequence"/>
</dbReference>
<dbReference type="Pfam" id="PF07609">
    <property type="entry name" value="DUF1572"/>
    <property type="match status" value="1"/>
</dbReference>
<organism evidence="2 3">
    <name type="scientific">Maribacter polysiphoniae</name>
    <dbReference type="NCBI Taxonomy" id="429344"/>
    <lineage>
        <taxon>Bacteria</taxon>
        <taxon>Pseudomonadati</taxon>
        <taxon>Bacteroidota</taxon>
        <taxon>Flavobacteriia</taxon>
        <taxon>Flavobacteriales</taxon>
        <taxon>Flavobacteriaceae</taxon>
        <taxon>Maribacter</taxon>
    </lineage>
</organism>
<dbReference type="Gene3D" id="1.20.120.450">
    <property type="entry name" value="dinb family like domain"/>
    <property type="match status" value="1"/>
</dbReference>
<dbReference type="SUPFAM" id="SSF109854">
    <property type="entry name" value="DinB/YfiT-like putative metalloenzymes"/>
    <property type="match status" value="1"/>
</dbReference>
<evidence type="ECO:0000313" key="4">
    <source>
        <dbReference type="Proteomes" id="UP000651837"/>
    </source>
</evidence>
<reference evidence="1 4" key="2">
    <citation type="submission" date="2020-07" db="EMBL/GenBank/DDBJ databases">
        <title>The draft genome sequence of Maribacter polysiphoniae KCTC 22021.</title>
        <authorList>
            <person name="Mu L."/>
        </authorList>
    </citation>
    <scope>NUCLEOTIDE SEQUENCE [LARGE SCALE GENOMIC DNA]</scope>
    <source>
        <strain evidence="1 4">KCTC 22021</strain>
    </source>
</reference>
<evidence type="ECO:0000313" key="1">
    <source>
        <dbReference type="EMBL" id="MBD1260797.1"/>
    </source>
</evidence>
<keyword evidence="4" id="KW-1185">Reference proteome</keyword>
<protein>
    <submittedName>
        <fullName evidence="1">DUF1572 family protein</fullName>
    </submittedName>
    <submittedName>
        <fullName evidence="2">Uncharacterized protein DUF1572</fullName>
    </submittedName>
</protein>
<accession>A0A316E3W7</accession>
<dbReference type="InterPro" id="IPR011466">
    <property type="entry name" value="DUF1572"/>
</dbReference>
<dbReference type="OrthoDB" id="68731at2"/>
<dbReference type="InterPro" id="IPR034660">
    <property type="entry name" value="DinB/YfiT-like"/>
</dbReference>
<dbReference type="RefSeq" id="WP_109649823.1">
    <property type="nucleotide sequence ID" value="NZ_JACWLN010000003.1"/>
</dbReference>
<dbReference type="Proteomes" id="UP000651837">
    <property type="component" value="Unassembled WGS sequence"/>
</dbReference>
<dbReference type="EMBL" id="JACWLN010000003">
    <property type="protein sequence ID" value="MBD1260797.1"/>
    <property type="molecule type" value="Genomic_DNA"/>
</dbReference>
<reference evidence="2 3" key="1">
    <citation type="submission" date="2018-05" db="EMBL/GenBank/DDBJ databases">
        <title>Genomic Encyclopedia of Archaeal and Bacterial Type Strains, Phase II (KMG-II): from individual species to whole genera.</title>
        <authorList>
            <person name="Goeker M."/>
        </authorList>
    </citation>
    <scope>NUCLEOTIDE SEQUENCE [LARGE SCALE GENOMIC DNA]</scope>
    <source>
        <strain evidence="2 3">DSM 23514</strain>
    </source>
</reference>
<comment type="caution">
    <text evidence="2">The sequence shown here is derived from an EMBL/GenBank/DDBJ whole genome shotgun (WGS) entry which is preliminary data.</text>
</comment>
<dbReference type="AlphaFoldDB" id="A0A316E3W7"/>
<gene>
    <name evidence="1" type="ORF">HZY62_09385</name>
    <name evidence="2" type="ORF">LX92_01655</name>
</gene>
<proteinExistence type="predicted"/>
<evidence type="ECO:0000313" key="2">
    <source>
        <dbReference type="EMBL" id="PWK24069.1"/>
    </source>
</evidence>